<evidence type="ECO:0000313" key="1">
    <source>
        <dbReference type="EMBL" id="MEE1869085.1"/>
    </source>
</evidence>
<dbReference type="EMBL" id="JAZDQP010000017">
    <property type="protein sequence ID" value="MEE1869085.1"/>
    <property type="molecule type" value="Genomic_DNA"/>
</dbReference>
<organism evidence="1 2">
    <name type="scientific">Pseudomonas auratipiscis</name>
    <dbReference type="NCBI Taxonomy" id="3115853"/>
    <lineage>
        <taxon>Bacteria</taxon>
        <taxon>Pseudomonadati</taxon>
        <taxon>Pseudomonadota</taxon>
        <taxon>Gammaproteobacteria</taxon>
        <taxon>Pseudomonadales</taxon>
        <taxon>Pseudomonadaceae</taxon>
        <taxon>Pseudomonas</taxon>
    </lineage>
</organism>
<accession>A0AB35WXU7</accession>
<keyword evidence="2" id="KW-1185">Reference proteome</keyword>
<protein>
    <submittedName>
        <fullName evidence="1">Uncharacterized protein</fullName>
    </submittedName>
</protein>
<dbReference type="Proteomes" id="UP001307839">
    <property type="component" value="Unassembled WGS sequence"/>
</dbReference>
<dbReference type="RefSeq" id="WP_330080578.1">
    <property type="nucleotide sequence ID" value="NZ_JAZDCU010000015.1"/>
</dbReference>
<sequence length="100" mass="10544">MQQNYVLTIRDLLTVKGGDVCGGEAEIAIMDGDQEVDRLIVSGKCREPSVYSRSYSGKPGLTARLVSGVGSITFESHDQDATLASVGLALGEGWGNEKPA</sequence>
<proteinExistence type="predicted"/>
<name>A0AB35WXU7_9PSED</name>
<reference evidence="1 2" key="1">
    <citation type="submission" date="2024-01" db="EMBL/GenBank/DDBJ databases">
        <title>Unpublished Manusciprt.</title>
        <authorList>
            <person name="Duman M."/>
            <person name="Valdes E.G."/>
            <person name="Ajmi N."/>
            <person name="Altun S."/>
            <person name="Saticioglu I.B."/>
        </authorList>
    </citation>
    <scope>NUCLEOTIDE SEQUENCE [LARGE SCALE GENOMIC DNA]</scope>
    <source>
        <strain evidence="1 2">120P</strain>
    </source>
</reference>
<comment type="caution">
    <text evidence="1">The sequence shown here is derived from an EMBL/GenBank/DDBJ whole genome shotgun (WGS) entry which is preliminary data.</text>
</comment>
<gene>
    <name evidence="1" type="ORF">V0R53_22115</name>
</gene>
<evidence type="ECO:0000313" key="2">
    <source>
        <dbReference type="Proteomes" id="UP001307839"/>
    </source>
</evidence>
<dbReference type="AlphaFoldDB" id="A0AB35WXU7"/>